<keyword evidence="3" id="KW-1185">Reference proteome</keyword>
<feature type="region of interest" description="Disordered" evidence="1">
    <location>
        <begin position="1"/>
        <end position="37"/>
    </location>
</feature>
<dbReference type="Proteomes" id="UP000275408">
    <property type="component" value="Unassembled WGS sequence"/>
</dbReference>
<dbReference type="Gene3D" id="3.30.200.20">
    <property type="entry name" value="Phosphorylase Kinase, domain 1"/>
    <property type="match status" value="1"/>
</dbReference>
<name>A0A3M6T9L2_POCDA</name>
<organism evidence="2 3">
    <name type="scientific">Pocillopora damicornis</name>
    <name type="common">Cauliflower coral</name>
    <name type="synonym">Millepora damicornis</name>
    <dbReference type="NCBI Taxonomy" id="46731"/>
    <lineage>
        <taxon>Eukaryota</taxon>
        <taxon>Metazoa</taxon>
        <taxon>Cnidaria</taxon>
        <taxon>Anthozoa</taxon>
        <taxon>Hexacorallia</taxon>
        <taxon>Scleractinia</taxon>
        <taxon>Astrocoeniina</taxon>
        <taxon>Pocilloporidae</taxon>
        <taxon>Pocillopora</taxon>
    </lineage>
</organism>
<evidence type="ECO:0000313" key="3">
    <source>
        <dbReference type="Proteomes" id="UP000275408"/>
    </source>
</evidence>
<gene>
    <name evidence="2" type="ORF">pdam_00012290</name>
</gene>
<reference evidence="2 3" key="1">
    <citation type="journal article" date="2018" name="Sci. Rep.">
        <title>Comparative analysis of the Pocillopora damicornis genome highlights role of immune system in coral evolution.</title>
        <authorList>
            <person name="Cunning R."/>
            <person name="Bay R.A."/>
            <person name="Gillette P."/>
            <person name="Baker A.C."/>
            <person name="Traylor-Knowles N."/>
        </authorList>
    </citation>
    <scope>NUCLEOTIDE SEQUENCE [LARGE SCALE GENOMIC DNA]</scope>
    <source>
        <strain evidence="2">RSMAS</strain>
        <tissue evidence="2">Whole animal</tissue>
    </source>
</reference>
<accession>A0A3M6T9L2</accession>
<comment type="caution">
    <text evidence="2">The sequence shown here is derived from an EMBL/GenBank/DDBJ whole genome shotgun (WGS) entry which is preliminary data.</text>
</comment>
<dbReference type="AlphaFoldDB" id="A0A3M6T9L2"/>
<proteinExistence type="predicted"/>
<evidence type="ECO:0000313" key="2">
    <source>
        <dbReference type="EMBL" id="RMX38019.1"/>
    </source>
</evidence>
<protein>
    <recommendedName>
        <fullName evidence="4">Protein kinase domain-containing protein</fullName>
    </recommendedName>
</protein>
<sequence>MPLLCTVEGGLGDREPPDGSKQPDSIQGGEGRSDWGPNAIAEKALLNEIRTLKHAGKHPNIITLVGTRIEGGKSVLD</sequence>
<dbReference type="EMBL" id="RCHS01004059">
    <property type="protein sequence ID" value="RMX38019.1"/>
    <property type="molecule type" value="Genomic_DNA"/>
</dbReference>
<evidence type="ECO:0008006" key="4">
    <source>
        <dbReference type="Google" id="ProtNLM"/>
    </source>
</evidence>
<evidence type="ECO:0000256" key="1">
    <source>
        <dbReference type="SAM" id="MobiDB-lite"/>
    </source>
</evidence>